<dbReference type="AlphaFoldDB" id="A0A9X9LZ64"/>
<comment type="caution">
    <text evidence="2">The sequence shown here is derived from an EMBL/GenBank/DDBJ whole genome shotgun (WGS) entry which is preliminary data.</text>
</comment>
<accession>A0A9X9LZ64</accession>
<evidence type="ECO:0000313" key="3">
    <source>
        <dbReference type="Proteomes" id="UP000269945"/>
    </source>
</evidence>
<organism evidence="2 3">
    <name type="scientific">Gulo gulo</name>
    <name type="common">Wolverine</name>
    <name type="synonym">Gluton</name>
    <dbReference type="NCBI Taxonomy" id="48420"/>
    <lineage>
        <taxon>Eukaryota</taxon>
        <taxon>Metazoa</taxon>
        <taxon>Chordata</taxon>
        <taxon>Craniata</taxon>
        <taxon>Vertebrata</taxon>
        <taxon>Euteleostomi</taxon>
        <taxon>Mammalia</taxon>
        <taxon>Eutheria</taxon>
        <taxon>Laurasiatheria</taxon>
        <taxon>Carnivora</taxon>
        <taxon>Caniformia</taxon>
        <taxon>Musteloidea</taxon>
        <taxon>Mustelidae</taxon>
        <taxon>Guloninae</taxon>
        <taxon>Gulo</taxon>
    </lineage>
</organism>
<dbReference type="EMBL" id="CYRY02031356">
    <property type="protein sequence ID" value="VCX05441.1"/>
    <property type="molecule type" value="Genomic_DNA"/>
</dbReference>
<evidence type="ECO:0000256" key="1">
    <source>
        <dbReference type="SAM" id="MobiDB-lite"/>
    </source>
</evidence>
<dbReference type="Proteomes" id="UP000269945">
    <property type="component" value="Unassembled WGS sequence"/>
</dbReference>
<feature type="region of interest" description="Disordered" evidence="1">
    <location>
        <begin position="18"/>
        <end position="64"/>
    </location>
</feature>
<feature type="non-terminal residue" evidence="2">
    <location>
        <position position="114"/>
    </location>
</feature>
<gene>
    <name evidence="2" type="ORF">BN2614_LOCUS2</name>
</gene>
<proteinExistence type="predicted"/>
<protein>
    <submittedName>
        <fullName evidence="2">Uncharacterized protein</fullName>
    </submittedName>
</protein>
<reference evidence="2 3" key="1">
    <citation type="submission" date="2018-10" db="EMBL/GenBank/DDBJ databases">
        <authorList>
            <person name="Ekblom R."/>
            <person name="Jareborg N."/>
        </authorList>
    </citation>
    <scope>NUCLEOTIDE SEQUENCE [LARGE SCALE GENOMIC DNA]</scope>
    <source>
        <tissue evidence="2">Muscle</tissue>
    </source>
</reference>
<name>A0A9X9LZ64_GULGU</name>
<feature type="non-terminal residue" evidence="2">
    <location>
        <position position="1"/>
    </location>
</feature>
<sequence>SSPQFPWASPAEFTIWKQASGAGLEPEEAWAKPHWLPSPQQSPHLPWSRKQRTPEDGPGCSGSLTRPPELLALLLQCRTCAIPAVAPAAGTGRAVQEAASAAVPVGALGPRAQR</sequence>
<evidence type="ECO:0000313" key="2">
    <source>
        <dbReference type="EMBL" id="VCX05441.1"/>
    </source>
</evidence>
<keyword evidence="3" id="KW-1185">Reference proteome</keyword>